<gene>
    <name evidence="2" type="ORF">MERR_LOCUS21508</name>
</gene>
<reference evidence="2" key="1">
    <citation type="submission" date="2020-01" db="EMBL/GenBank/DDBJ databases">
        <authorList>
            <person name="Mishra B."/>
        </authorList>
    </citation>
    <scope>NUCLEOTIDE SEQUENCE [LARGE SCALE GENOMIC DNA]</scope>
</reference>
<name>A0A6D2IUQ1_9BRAS</name>
<dbReference type="AlphaFoldDB" id="A0A6D2IUQ1"/>
<dbReference type="Proteomes" id="UP000467841">
    <property type="component" value="Unassembled WGS sequence"/>
</dbReference>
<sequence>MLQLTPTHYAQRPRCAPGSSPPDGSPQAHLGPWTVEEISSLHHQVKENLEKSTEKYKAAVDVYRREVQFNVGDLV</sequence>
<organism evidence="2 3">
    <name type="scientific">Microthlaspi erraticum</name>
    <dbReference type="NCBI Taxonomy" id="1685480"/>
    <lineage>
        <taxon>Eukaryota</taxon>
        <taxon>Viridiplantae</taxon>
        <taxon>Streptophyta</taxon>
        <taxon>Embryophyta</taxon>
        <taxon>Tracheophyta</taxon>
        <taxon>Spermatophyta</taxon>
        <taxon>Magnoliopsida</taxon>
        <taxon>eudicotyledons</taxon>
        <taxon>Gunneridae</taxon>
        <taxon>Pentapetalae</taxon>
        <taxon>rosids</taxon>
        <taxon>malvids</taxon>
        <taxon>Brassicales</taxon>
        <taxon>Brassicaceae</taxon>
        <taxon>Coluteocarpeae</taxon>
        <taxon>Microthlaspi</taxon>
    </lineage>
</organism>
<protein>
    <submittedName>
        <fullName evidence="2">Uncharacterized protein</fullName>
    </submittedName>
</protein>
<keyword evidence="3" id="KW-1185">Reference proteome</keyword>
<feature type="region of interest" description="Disordered" evidence="1">
    <location>
        <begin position="1"/>
        <end position="31"/>
    </location>
</feature>
<accession>A0A6D2IUQ1</accession>
<evidence type="ECO:0000256" key="1">
    <source>
        <dbReference type="SAM" id="MobiDB-lite"/>
    </source>
</evidence>
<dbReference type="EMBL" id="CACVBM020001144">
    <property type="protein sequence ID" value="CAA7034273.1"/>
    <property type="molecule type" value="Genomic_DNA"/>
</dbReference>
<evidence type="ECO:0000313" key="2">
    <source>
        <dbReference type="EMBL" id="CAA7034273.1"/>
    </source>
</evidence>
<proteinExistence type="predicted"/>
<comment type="caution">
    <text evidence="2">The sequence shown here is derived from an EMBL/GenBank/DDBJ whole genome shotgun (WGS) entry which is preliminary data.</text>
</comment>
<evidence type="ECO:0000313" key="3">
    <source>
        <dbReference type="Proteomes" id="UP000467841"/>
    </source>
</evidence>